<dbReference type="PANTHER" id="PTHR45913">
    <property type="entry name" value="EPM2A-INTERACTING PROTEIN 1"/>
    <property type="match status" value="1"/>
</dbReference>
<gene>
    <name evidence="1" type="ORF">LAZ67_2003468</name>
</gene>
<reference evidence="1 2" key="1">
    <citation type="submission" date="2022-01" db="EMBL/GenBank/DDBJ databases">
        <title>A chromosomal length assembly of Cordylochernes scorpioides.</title>
        <authorList>
            <person name="Zeh D."/>
            <person name="Zeh J."/>
        </authorList>
    </citation>
    <scope>NUCLEOTIDE SEQUENCE [LARGE SCALE GENOMIC DNA]</scope>
    <source>
        <strain evidence="1">IN4F17</strain>
        <tissue evidence="1">Whole Body</tissue>
    </source>
</reference>
<name>A0ABY6K3R3_9ARAC</name>
<accession>A0ABY6K3R3</accession>
<proteinExistence type="predicted"/>
<dbReference type="Proteomes" id="UP001235939">
    <property type="component" value="Chromosome 02"/>
</dbReference>
<evidence type="ECO:0000313" key="1">
    <source>
        <dbReference type="EMBL" id="UYV63220.1"/>
    </source>
</evidence>
<evidence type="ECO:0000313" key="2">
    <source>
        <dbReference type="Proteomes" id="UP001235939"/>
    </source>
</evidence>
<dbReference type="PANTHER" id="PTHR45913:SF5">
    <property type="entry name" value="GENERAL TRANSCRIPTION FACTOR II-I REPEAT DOMAIN-CONTAINING PROTEIN 2A-LIKE PROTEIN"/>
    <property type="match status" value="1"/>
</dbReference>
<sequence length="125" mass="15086">MNAPCIWPETVDVINLVIKIVNNILSKSLYHRQFEEFFNEMETRYSDLLFHNKNDKWLKIFNYMVNFTAKLNKLNLKLQGNGNSAYNNWFGLEKNDYFYRRDSQSGKLLPFQFLKQYRDKNQPNC</sequence>
<organism evidence="1 2">
    <name type="scientific">Cordylochernes scorpioides</name>
    <dbReference type="NCBI Taxonomy" id="51811"/>
    <lineage>
        <taxon>Eukaryota</taxon>
        <taxon>Metazoa</taxon>
        <taxon>Ecdysozoa</taxon>
        <taxon>Arthropoda</taxon>
        <taxon>Chelicerata</taxon>
        <taxon>Arachnida</taxon>
        <taxon>Pseudoscorpiones</taxon>
        <taxon>Cheliferoidea</taxon>
        <taxon>Chernetidae</taxon>
        <taxon>Cordylochernes</taxon>
    </lineage>
</organism>
<dbReference type="EMBL" id="CP092864">
    <property type="protein sequence ID" value="UYV63220.1"/>
    <property type="molecule type" value="Genomic_DNA"/>
</dbReference>
<keyword evidence="2" id="KW-1185">Reference proteome</keyword>
<protein>
    <submittedName>
        <fullName evidence="1">EPM2AIP1</fullName>
    </submittedName>
</protein>